<dbReference type="GO" id="GO:0006313">
    <property type="term" value="P:DNA transposition"/>
    <property type="evidence" value="ECO:0007669"/>
    <property type="project" value="InterPro"/>
</dbReference>
<dbReference type="SUPFAM" id="SSF143422">
    <property type="entry name" value="Transposase IS200-like"/>
    <property type="match status" value="1"/>
</dbReference>
<accession>A0A851GDX8</accession>
<dbReference type="RefSeq" id="WP_178931668.1">
    <property type="nucleotide sequence ID" value="NZ_JACBAZ010000002.1"/>
</dbReference>
<dbReference type="PANTHER" id="PTHR36966">
    <property type="entry name" value="REP-ASSOCIATED TYROSINE TRANSPOSASE"/>
    <property type="match status" value="1"/>
</dbReference>
<dbReference type="PANTHER" id="PTHR36966:SF1">
    <property type="entry name" value="REP-ASSOCIATED TYROSINE TRANSPOSASE"/>
    <property type="match status" value="1"/>
</dbReference>
<proteinExistence type="predicted"/>
<dbReference type="InterPro" id="IPR036515">
    <property type="entry name" value="Transposase_17_sf"/>
</dbReference>
<dbReference type="GO" id="GO:0043565">
    <property type="term" value="F:sequence-specific DNA binding"/>
    <property type="evidence" value="ECO:0007669"/>
    <property type="project" value="TreeGrafter"/>
</dbReference>
<keyword evidence="3" id="KW-1185">Reference proteome</keyword>
<gene>
    <name evidence="2" type="ORF">HW115_05890</name>
</gene>
<dbReference type="AlphaFoldDB" id="A0A851GDX8"/>
<reference evidence="2 3" key="1">
    <citation type="submission" date="2020-07" db="EMBL/GenBank/DDBJ databases">
        <title>Roseicoccus Jingziensis gen. nov., sp. nov., isolated from coastal seawater.</title>
        <authorList>
            <person name="Feng X."/>
        </authorList>
    </citation>
    <scope>NUCLEOTIDE SEQUENCE [LARGE SCALE GENOMIC DNA]</scope>
    <source>
        <strain evidence="2 3">N1E253</strain>
    </source>
</reference>
<dbReference type="EMBL" id="JACBAZ010000002">
    <property type="protein sequence ID" value="NWK55132.1"/>
    <property type="molecule type" value="Genomic_DNA"/>
</dbReference>
<sequence length="213" mass="25435">MPFKPYNLSSSTEKTKRKLPHWEQTGCTYFVTFRLHDAIPKSKLEDWNQRRKLWLRSQNFDPETPSSDLTKQLSPQQQKEYDQRFIHYYHALLDSGSGSCLLKQTNNSQIVADSLLFFDRERYTMGDFIVMPNHVHLLVCPAVGWSLSQLLHSWKRFSSHEINKQNQRTGILWQPESYDHIVRNEVQLERIKKYIKHNPKGLKPKHYHYHKAR</sequence>
<dbReference type="Proteomes" id="UP000557872">
    <property type="component" value="Unassembled WGS sequence"/>
</dbReference>
<dbReference type="InterPro" id="IPR052715">
    <property type="entry name" value="RAYT_transposase"/>
</dbReference>
<dbReference type="Pfam" id="PF01797">
    <property type="entry name" value="Y1_Tnp"/>
    <property type="match status" value="1"/>
</dbReference>
<protein>
    <submittedName>
        <fullName evidence="2">Transposase</fullName>
    </submittedName>
</protein>
<dbReference type="SMART" id="SM01321">
    <property type="entry name" value="Y1_Tnp"/>
    <property type="match status" value="1"/>
</dbReference>
<organism evidence="2 3">
    <name type="scientific">Oceaniferula marina</name>
    <dbReference type="NCBI Taxonomy" id="2748318"/>
    <lineage>
        <taxon>Bacteria</taxon>
        <taxon>Pseudomonadati</taxon>
        <taxon>Verrucomicrobiota</taxon>
        <taxon>Verrucomicrobiia</taxon>
        <taxon>Verrucomicrobiales</taxon>
        <taxon>Verrucomicrobiaceae</taxon>
        <taxon>Oceaniferula</taxon>
    </lineage>
</organism>
<evidence type="ECO:0000313" key="2">
    <source>
        <dbReference type="EMBL" id="NWK55132.1"/>
    </source>
</evidence>
<comment type="caution">
    <text evidence="2">The sequence shown here is derived from an EMBL/GenBank/DDBJ whole genome shotgun (WGS) entry which is preliminary data.</text>
</comment>
<name>A0A851GDX8_9BACT</name>
<feature type="domain" description="Transposase IS200-like" evidence="1">
    <location>
        <begin position="24"/>
        <end position="198"/>
    </location>
</feature>
<dbReference type="GO" id="GO:0004803">
    <property type="term" value="F:transposase activity"/>
    <property type="evidence" value="ECO:0007669"/>
    <property type="project" value="InterPro"/>
</dbReference>
<dbReference type="Gene3D" id="3.30.70.1290">
    <property type="entry name" value="Transposase IS200-like"/>
    <property type="match status" value="1"/>
</dbReference>
<evidence type="ECO:0000259" key="1">
    <source>
        <dbReference type="SMART" id="SM01321"/>
    </source>
</evidence>
<dbReference type="InterPro" id="IPR002686">
    <property type="entry name" value="Transposase_17"/>
</dbReference>
<evidence type="ECO:0000313" key="3">
    <source>
        <dbReference type="Proteomes" id="UP000557872"/>
    </source>
</evidence>